<dbReference type="Gene3D" id="3.40.50.1360">
    <property type="match status" value="1"/>
</dbReference>
<dbReference type="PANTHER" id="PTHR30363:SF60">
    <property type="entry name" value="HTH-TYPE TRANSCRIPTIONAL REGULATOR IOLR"/>
    <property type="match status" value="1"/>
</dbReference>
<keyword evidence="1" id="KW-0805">Transcription regulation</keyword>
<gene>
    <name evidence="5" type="ORF">LC0644_0281</name>
</gene>
<evidence type="ECO:0000256" key="2">
    <source>
        <dbReference type="ARBA" id="ARBA00023125"/>
    </source>
</evidence>
<evidence type="ECO:0000256" key="1">
    <source>
        <dbReference type="ARBA" id="ARBA00023015"/>
    </source>
</evidence>
<evidence type="ECO:0000313" key="6">
    <source>
        <dbReference type="Proteomes" id="UP000032552"/>
    </source>
</evidence>
<dbReference type="InterPro" id="IPR036388">
    <property type="entry name" value="WH-like_DNA-bd_sf"/>
</dbReference>
<proteinExistence type="predicted"/>
<protein>
    <recommendedName>
        <fullName evidence="4">HTH deoR-type domain-containing protein</fullName>
    </recommendedName>
</protein>
<evidence type="ECO:0000313" key="5">
    <source>
        <dbReference type="EMBL" id="GAN35692.1"/>
    </source>
</evidence>
<accession>A0A0C9Q799</accession>
<dbReference type="InterPro" id="IPR014036">
    <property type="entry name" value="DeoR-like_C"/>
</dbReference>
<feature type="domain" description="HTH deoR-type" evidence="4">
    <location>
        <begin position="3"/>
        <end position="58"/>
    </location>
</feature>
<dbReference type="InterPro" id="IPR018356">
    <property type="entry name" value="Tscrpt_reg_HTH_DeoR_CS"/>
</dbReference>
<dbReference type="Pfam" id="PF08220">
    <property type="entry name" value="HTH_DeoR"/>
    <property type="match status" value="1"/>
</dbReference>
<evidence type="ECO:0000256" key="3">
    <source>
        <dbReference type="ARBA" id="ARBA00023163"/>
    </source>
</evidence>
<dbReference type="AlphaFoldDB" id="A0A0C9Q799"/>
<dbReference type="SMART" id="SM00420">
    <property type="entry name" value="HTH_DEOR"/>
    <property type="match status" value="1"/>
</dbReference>
<dbReference type="Gene3D" id="1.10.10.10">
    <property type="entry name" value="Winged helix-like DNA-binding domain superfamily/Winged helix DNA-binding domain"/>
    <property type="match status" value="1"/>
</dbReference>
<dbReference type="Proteomes" id="UP000032552">
    <property type="component" value="Unassembled WGS sequence"/>
</dbReference>
<comment type="caution">
    <text evidence="5">The sequence shown here is derived from an EMBL/GenBank/DDBJ whole genome shotgun (WGS) entry which is preliminary data.</text>
</comment>
<dbReference type="PROSITE" id="PS51000">
    <property type="entry name" value="HTH_DEOR_2"/>
    <property type="match status" value="1"/>
</dbReference>
<keyword evidence="3" id="KW-0804">Transcription</keyword>
<name>A0A0C9Q799_LACPA</name>
<dbReference type="GO" id="GO:0003677">
    <property type="term" value="F:DNA binding"/>
    <property type="evidence" value="ECO:0007669"/>
    <property type="project" value="UniProtKB-KW"/>
</dbReference>
<organism evidence="5 6">
    <name type="scientific">Lacticaseibacillus paracasei NRIC 0644</name>
    <dbReference type="NCBI Taxonomy" id="1435038"/>
    <lineage>
        <taxon>Bacteria</taxon>
        <taxon>Bacillati</taxon>
        <taxon>Bacillota</taxon>
        <taxon>Bacilli</taxon>
        <taxon>Lactobacillales</taxon>
        <taxon>Lactobacillaceae</taxon>
        <taxon>Lacticaseibacillus</taxon>
    </lineage>
</organism>
<dbReference type="InterPro" id="IPR050313">
    <property type="entry name" value="Carb_Metab_HTH_regulators"/>
</dbReference>
<dbReference type="PRINTS" id="PR00037">
    <property type="entry name" value="HTHLACR"/>
</dbReference>
<dbReference type="SUPFAM" id="SSF46785">
    <property type="entry name" value="Winged helix' DNA-binding domain"/>
    <property type="match status" value="1"/>
</dbReference>
<dbReference type="PANTHER" id="PTHR30363">
    <property type="entry name" value="HTH-TYPE TRANSCRIPTIONAL REGULATOR SRLR-RELATED"/>
    <property type="match status" value="1"/>
</dbReference>
<dbReference type="EMBL" id="BAYM01000013">
    <property type="protein sequence ID" value="GAN35692.1"/>
    <property type="molecule type" value="Genomic_DNA"/>
</dbReference>
<dbReference type="InterPro" id="IPR001034">
    <property type="entry name" value="DeoR_HTH"/>
</dbReference>
<dbReference type="Pfam" id="PF00455">
    <property type="entry name" value="DeoRC"/>
    <property type="match status" value="1"/>
</dbReference>
<keyword evidence="2" id="KW-0238">DNA-binding</keyword>
<dbReference type="SUPFAM" id="SSF100950">
    <property type="entry name" value="NagB/RpiA/CoA transferase-like"/>
    <property type="match status" value="1"/>
</dbReference>
<evidence type="ECO:0000259" key="4">
    <source>
        <dbReference type="PROSITE" id="PS51000"/>
    </source>
</evidence>
<dbReference type="GO" id="GO:0003700">
    <property type="term" value="F:DNA-binding transcription factor activity"/>
    <property type="evidence" value="ECO:0007669"/>
    <property type="project" value="InterPro"/>
</dbReference>
<reference evidence="6" key="1">
    <citation type="submission" date="2014-05" db="EMBL/GenBank/DDBJ databases">
        <title>Whole genome sequencing of Lactobacillus casei NRIC0644.</title>
        <authorList>
            <person name="Atarashi H."/>
            <person name="Yoshida Y."/>
            <person name="Fujimura S."/>
            <person name="Tanaka N."/>
            <person name="Shiwa Y."/>
            <person name="Yoshikawa H."/>
            <person name="Okada S."/>
            <person name="Nakagawa J."/>
        </authorList>
    </citation>
    <scope>NUCLEOTIDE SEQUENCE [LARGE SCALE GENOMIC DNA]</scope>
    <source>
        <strain evidence="6">NRIC0644</strain>
    </source>
</reference>
<dbReference type="PROSITE" id="PS00894">
    <property type="entry name" value="HTH_DEOR_1"/>
    <property type="match status" value="1"/>
</dbReference>
<dbReference type="InterPro" id="IPR037171">
    <property type="entry name" value="NagB/RpiA_transferase-like"/>
</dbReference>
<dbReference type="RefSeq" id="WP_045624344.1">
    <property type="nucleotide sequence ID" value="NZ_BAYM01000013.1"/>
</dbReference>
<sequence length="258" mass="29049">MIRFERLGIIEDFLKTNGSVTVNELSKTLKVSKETIRKDLDFLASKRRIGRVHGGAYSFEYDSSVPYHAREKMLDKQKNAIARFTANLIEDGKILFMDSSTTSTSLLRRLISDNKKLTIITNSLEAANLALDAKFITVFLMGGELDKDNRSLNIMDYSTIDKYNADYAIISPSGVDIQTGITDQDPVESQLRKKFLERARKTILVIDHTKLNTVSTFAVGNLEDIDGIVIDSIPNIEEWNTVKSEYSFFIEMVDGGSK</sequence>
<dbReference type="InterPro" id="IPR036390">
    <property type="entry name" value="WH_DNA-bd_sf"/>
</dbReference>
<dbReference type="SMART" id="SM01134">
    <property type="entry name" value="DeoRC"/>
    <property type="match status" value="1"/>
</dbReference>